<dbReference type="PANTHER" id="PTHR42824:SF1">
    <property type="entry name" value="GLUTAMINE AMIDOTRANSFERASE YAFJ-RELATED"/>
    <property type="match status" value="1"/>
</dbReference>
<dbReference type="Gene3D" id="3.60.20.10">
    <property type="entry name" value="Glutamine Phosphoribosylpyrophosphate, subunit 1, domain 1"/>
    <property type="match status" value="1"/>
</dbReference>
<dbReference type="Pfam" id="PF13522">
    <property type="entry name" value="GATase_6"/>
    <property type="match status" value="1"/>
</dbReference>
<evidence type="ECO:0000313" key="2">
    <source>
        <dbReference type="EMBL" id="CCC81286.1"/>
    </source>
</evidence>
<organism evidence="2 3">
    <name type="scientific">Thermoproteus tenax (strain ATCC 35583 / DSM 2078 / JCM 9277 / NBRC 100435 / Kra 1)</name>
    <dbReference type="NCBI Taxonomy" id="768679"/>
    <lineage>
        <taxon>Archaea</taxon>
        <taxon>Thermoproteota</taxon>
        <taxon>Thermoprotei</taxon>
        <taxon>Thermoproteales</taxon>
        <taxon>Thermoproteaceae</taxon>
        <taxon>Thermoproteus</taxon>
    </lineage>
</organism>
<dbReference type="OrthoDB" id="350529at2157"/>
<dbReference type="HOGENOM" id="CLU_1253632_0_0_2"/>
<dbReference type="RefSeq" id="WP_014126543.1">
    <property type="nucleotide sequence ID" value="NC_016070.1"/>
</dbReference>
<accession>G4RNZ2</accession>
<dbReference type="PANTHER" id="PTHR42824">
    <property type="entry name" value="GLUTAMINE AMIDOTRANSFERASE"/>
    <property type="match status" value="1"/>
</dbReference>
<evidence type="ECO:0000259" key="1">
    <source>
        <dbReference type="PROSITE" id="PS51278"/>
    </source>
</evidence>
<keyword evidence="3" id="KW-1185">Reference proteome</keyword>
<reference evidence="2 3" key="1">
    <citation type="journal article" date="2011" name="PLoS ONE">
        <title>The complete genome sequence of Thermoproteus tenax: a physiologically versatile member of the Crenarchaeota.</title>
        <authorList>
            <person name="Siebers B."/>
            <person name="Zaparty M."/>
            <person name="Raddatz G."/>
            <person name="Tjaden B."/>
            <person name="Albers S.V."/>
            <person name="Bell S.D."/>
            <person name="Blombach F."/>
            <person name="Kletzin A."/>
            <person name="Kyrpides N."/>
            <person name="Lanz C."/>
            <person name="Plagens A."/>
            <person name="Rampp M."/>
            <person name="Rosinus A."/>
            <person name="von Jan M."/>
            <person name="Makarova K.S."/>
            <person name="Klenk H.P."/>
            <person name="Schuster S.C."/>
            <person name="Hensel R."/>
        </authorList>
    </citation>
    <scope>NUCLEOTIDE SEQUENCE [LARGE SCALE GENOMIC DNA]</scope>
    <source>
        <strain evidence="3">ATCC 35583 / DSM 2078 / JCM 9277 / NBRC 100435 / Kra 1</strain>
    </source>
</reference>
<keyword evidence="2" id="KW-0315">Glutamine amidotransferase</keyword>
<dbReference type="GeneID" id="11263622"/>
<dbReference type="PATRIC" id="fig|768679.9.peg.639"/>
<dbReference type="eggNOG" id="arCOG03639">
    <property type="taxonomic scope" value="Archaea"/>
</dbReference>
<dbReference type="EMBL" id="FN869859">
    <property type="protein sequence ID" value="CCC81286.1"/>
    <property type="molecule type" value="Genomic_DNA"/>
</dbReference>
<gene>
    <name evidence="2" type="ordered locus">TTX_0626</name>
</gene>
<protein>
    <submittedName>
        <fullName evidence="2">Predicted glutamine amidotransferase</fullName>
    </submittedName>
</protein>
<dbReference type="Proteomes" id="UP000002654">
    <property type="component" value="Chromosome"/>
</dbReference>
<dbReference type="InterPro" id="IPR029055">
    <property type="entry name" value="Ntn_hydrolases_N"/>
</dbReference>
<dbReference type="KEGG" id="ttn:TTX_0626"/>
<evidence type="ECO:0000313" key="3">
    <source>
        <dbReference type="Proteomes" id="UP000002654"/>
    </source>
</evidence>
<dbReference type="SUPFAM" id="SSF56235">
    <property type="entry name" value="N-terminal nucleophile aminohydrolases (Ntn hydrolases)"/>
    <property type="match status" value="1"/>
</dbReference>
<dbReference type="AlphaFoldDB" id="G4RNZ2"/>
<feature type="domain" description="Glutamine amidotransferase type-2" evidence="1">
    <location>
        <begin position="2"/>
        <end position="232"/>
    </location>
</feature>
<dbReference type="PROSITE" id="PS51278">
    <property type="entry name" value="GATASE_TYPE_2"/>
    <property type="match status" value="1"/>
</dbReference>
<name>G4RNZ2_THETK</name>
<dbReference type="PaxDb" id="768679-TTX_0626"/>
<sequence>MCRFFLSFGDPPFIFRRSFIEISRQDKTKGWSHGSGWGVLYVRDGEFGVIKSVKPIWESYREPPGGYAVYLFHSRLASVGSISLANTHPIIYGDFAIAHNGTIDRVKFEGELRAMGIDTSTGGSTDTELFLKAFVELGADIRALRQTAEVAIKYLDPEEPVLNVALVDLKRVEAHVFTYRLVEDPHFIPVVHKGDAIVVASEPLSSEGWAPLANGTLITISREGVKSEILIR</sequence>
<dbReference type="InterPro" id="IPR017932">
    <property type="entry name" value="GATase_2_dom"/>
</dbReference>
<proteinExistence type="predicted"/>
<dbReference type="STRING" id="768679.TTX_0626"/>